<evidence type="ECO:0000256" key="1">
    <source>
        <dbReference type="SAM" id="MobiDB-lite"/>
    </source>
</evidence>
<sequence>MLTEALEALAAAGGGAVVQAAGTDVWATARQRVARLFGGGDPARERAELERLDQTAAALATAPEGDAKLVRTSEESAWQSRFEALLEAAGDAARDQVAHELRGLVAQTRPVQKGSGTLSGSSFHGPTAVQIGDQNSQTNNFG</sequence>
<feature type="compositionally biased region" description="Polar residues" evidence="1">
    <location>
        <begin position="132"/>
        <end position="142"/>
    </location>
</feature>
<keyword evidence="3" id="KW-1185">Reference proteome</keyword>
<dbReference type="RefSeq" id="WP_285579286.1">
    <property type="nucleotide sequence ID" value="NZ_BSTK01000012.1"/>
</dbReference>
<comment type="caution">
    <text evidence="2">The sequence shown here is derived from an EMBL/GenBank/DDBJ whole genome shotgun (WGS) entry which is preliminary data.</text>
</comment>
<reference evidence="2" key="1">
    <citation type="submission" date="2023-03" db="EMBL/GenBank/DDBJ databases">
        <title>Actinoallomurus iriomotensis NBRC 103684.</title>
        <authorList>
            <person name="Ichikawa N."/>
            <person name="Sato H."/>
            <person name="Tonouchi N."/>
        </authorList>
    </citation>
    <scope>NUCLEOTIDE SEQUENCE</scope>
    <source>
        <strain evidence="2">NBRC 103684</strain>
    </source>
</reference>
<gene>
    <name evidence="2" type="ORF">Airi02_071210</name>
</gene>
<protein>
    <submittedName>
        <fullName evidence="2">Uncharacterized protein</fullName>
    </submittedName>
</protein>
<dbReference type="AlphaFoldDB" id="A0A9W6SB11"/>
<organism evidence="2 3">
    <name type="scientific">Actinoallomurus iriomotensis</name>
    <dbReference type="NCBI Taxonomy" id="478107"/>
    <lineage>
        <taxon>Bacteria</taxon>
        <taxon>Bacillati</taxon>
        <taxon>Actinomycetota</taxon>
        <taxon>Actinomycetes</taxon>
        <taxon>Streptosporangiales</taxon>
        <taxon>Thermomonosporaceae</taxon>
        <taxon>Actinoallomurus</taxon>
    </lineage>
</organism>
<accession>A0A9W6SB11</accession>
<proteinExistence type="predicted"/>
<evidence type="ECO:0000313" key="2">
    <source>
        <dbReference type="EMBL" id="GLY89192.1"/>
    </source>
</evidence>
<evidence type="ECO:0000313" key="3">
    <source>
        <dbReference type="Proteomes" id="UP001165074"/>
    </source>
</evidence>
<feature type="compositionally biased region" description="Polar residues" evidence="1">
    <location>
        <begin position="114"/>
        <end position="124"/>
    </location>
</feature>
<dbReference type="Proteomes" id="UP001165074">
    <property type="component" value="Unassembled WGS sequence"/>
</dbReference>
<dbReference type="EMBL" id="BSTK01000012">
    <property type="protein sequence ID" value="GLY89192.1"/>
    <property type="molecule type" value="Genomic_DNA"/>
</dbReference>
<feature type="region of interest" description="Disordered" evidence="1">
    <location>
        <begin position="111"/>
        <end position="142"/>
    </location>
</feature>
<name>A0A9W6SB11_9ACTN</name>